<sequence length="201" mass="24003">MGHRSSSKSIEHKDSYKKSTQNFSTTNKYINKDKYTSRNRDKYNHRSRSRSRDKRTGIVDREYRHNKHKHSRRDKYNHKSRYRSESRSESYHSDNSKLKNISTVEPVVNSDLREEFEKSAFDKAYGLDISGFVGISSEILGATSVSEETILTRTERRKHREHELKHHQERFWKCKKCEFMNYLSNYECKRCKALRASASQH</sequence>
<evidence type="ECO:0000256" key="3">
    <source>
        <dbReference type="ARBA" id="ARBA00022833"/>
    </source>
</evidence>
<dbReference type="PROSITE" id="PS01358">
    <property type="entry name" value="ZF_RANBP2_1"/>
    <property type="match status" value="1"/>
</dbReference>
<dbReference type="InterPro" id="IPR001876">
    <property type="entry name" value="Znf_RanBP2"/>
</dbReference>
<dbReference type="EMBL" id="UIVS01000003">
    <property type="protein sequence ID" value="SVP92993.1"/>
    <property type="molecule type" value="Genomic_DNA"/>
</dbReference>
<evidence type="ECO:0000256" key="4">
    <source>
        <dbReference type="PROSITE-ProRule" id="PRU00322"/>
    </source>
</evidence>
<evidence type="ECO:0000256" key="5">
    <source>
        <dbReference type="SAM" id="MobiDB-lite"/>
    </source>
</evidence>
<protein>
    <submittedName>
        <fullName evidence="8">Zn-finger in Ran binding protein and others, putative</fullName>
    </submittedName>
</protein>
<feature type="compositionally biased region" description="Basic and acidic residues" evidence="5">
    <location>
        <begin position="30"/>
        <end position="44"/>
    </location>
</feature>
<proteinExistence type="predicted"/>
<dbReference type="EMBL" id="UIVT01000003">
    <property type="protein sequence ID" value="SVP93797.1"/>
    <property type="molecule type" value="Genomic_DNA"/>
</dbReference>
<dbReference type="VEuPathDB" id="PiroplasmaDB:TA18850"/>
<reference evidence="8" key="1">
    <citation type="submission" date="2018-07" db="EMBL/GenBank/DDBJ databases">
        <authorList>
            <person name="Quirk P.G."/>
            <person name="Krulwich T.A."/>
        </authorList>
    </citation>
    <scope>NUCLEOTIDE SEQUENCE</scope>
    <source>
        <strain evidence="8">Anand</strain>
    </source>
</reference>
<accession>A0A3B0MUA0</accession>
<feature type="compositionally biased region" description="Basic and acidic residues" evidence="5">
    <location>
        <begin position="82"/>
        <end position="97"/>
    </location>
</feature>
<keyword evidence="3" id="KW-0862">Zinc</keyword>
<evidence type="ECO:0000256" key="1">
    <source>
        <dbReference type="ARBA" id="ARBA00022723"/>
    </source>
</evidence>
<evidence type="ECO:0000256" key="2">
    <source>
        <dbReference type="ARBA" id="ARBA00022771"/>
    </source>
</evidence>
<dbReference type="AlphaFoldDB" id="A0A3B0MUA0"/>
<name>A0A3B0MUA0_THEAN</name>
<gene>
    <name evidence="8" type="ORF">TAT_000279200</name>
    <name evidence="7" type="ORF">TAV_000279300</name>
</gene>
<feature type="domain" description="RanBP2-type" evidence="6">
    <location>
        <begin position="168"/>
        <end position="197"/>
    </location>
</feature>
<evidence type="ECO:0000259" key="6">
    <source>
        <dbReference type="PROSITE" id="PS50199"/>
    </source>
</evidence>
<feature type="compositionally biased region" description="Basic and acidic residues" evidence="5">
    <location>
        <begin position="54"/>
        <end position="63"/>
    </location>
</feature>
<evidence type="ECO:0000313" key="8">
    <source>
        <dbReference type="EMBL" id="SVP93797.1"/>
    </source>
</evidence>
<dbReference type="Gene3D" id="4.10.1060.10">
    <property type="entry name" value="Zinc finger, RanBP2-type"/>
    <property type="match status" value="1"/>
</dbReference>
<organism evidence="8">
    <name type="scientific">Theileria annulata</name>
    <dbReference type="NCBI Taxonomy" id="5874"/>
    <lineage>
        <taxon>Eukaryota</taxon>
        <taxon>Sar</taxon>
        <taxon>Alveolata</taxon>
        <taxon>Apicomplexa</taxon>
        <taxon>Aconoidasida</taxon>
        <taxon>Piroplasmida</taxon>
        <taxon>Theileriidae</taxon>
        <taxon>Theileria</taxon>
    </lineage>
</organism>
<evidence type="ECO:0000313" key="7">
    <source>
        <dbReference type="EMBL" id="SVP92993.1"/>
    </source>
</evidence>
<dbReference type="PROSITE" id="PS50199">
    <property type="entry name" value="ZF_RANBP2_2"/>
    <property type="match status" value="1"/>
</dbReference>
<feature type="compositionally biased region" description="Basic residues" evidence="5">
    <location>
        <begin position="64"/>
        <end position="81"/>
    </location>
</feature>
<feature type="compositionally biased region" description="Polar residues" evidence="5">
    <location>
        <begin position="18"/>
        <end position="29"/>
    </location>
</feature>
<dbReference type="GO" id="GO:0008270">
    <property type="term" value="F:zinc ion binding"/>
    <property type="evidence" value="ECO:0007669"/>
    <property type="project" value="UniProtKB-KW"/>
</dbReference>
<keyword evidence="2 4" id="KW-0863">Zinc-finger</keyword>
<feature type="region of interest" description="Disordered" evidence="5">
    <location>
        <begin position="1"/>
        <end position="97"/>
    </location>
</feature>
<keyword evidence="1" id="KW-0479">Metal-binding</keyword>
<dbReference type="Pfam" id="PF00641">
    <property type="entry name" value="Zn_ribbon_RanBP"/>
    <property type="match status" value="1"/>
</dbReference>